<accession>A0AAV3PNV5</accession>
<reference evidence="3 4" key="1">
    <citation type="submission" date="2024-01" db="EMBL/GenBank/DDBJ databases">
        <title>The complete chloroplast genome sequence of Lithospermum erythrorhizon: insights into the phylogenetic relationship among Boraginaceae species and the maternal lineages of purple gromwells.</title>
        <authorList>
            <person name="Okada T."/>
            <person name="Watanabe K."/>
        </authorList>
    </citation>
    <scope>NUCLEOTIDE SEQUENCE [LARGE SCALE GENOMIC DNA]</scope>
</reference>
<proteinExistence type="predicted"/>
<feature type="region of interest" description="Disordered" evidence="2">
    <location>
        <begin position="28"/>
        <end position="81"/>
    </location>
</feature>
<dbReference type="Proteomes" id="UP001454036">
    <property type="component" value="Unassembled WGS sequence"/>
</dbReference>
<organism evidence="3 4">
    <name type="scientific">Lithospermum erythrorhizon</name>
    <name type="common">Purple gromwell</name>
    <name type="synonym">Lithospermum officinale var. erythrorhizon</name>
    <dbReference type="NCBI Taxonomy" id="34254"/>
    <lineage>
        <taxon>Eukaryota</taxon>
        <taxon>Viridiplantae</taxon>
        <taxon>Streptophyta</taxon>
        <taxon>Embryophyta</taxon>
        <taxon>Tracheophyta</taxon>
        <taxon>Spermatophyta</taxon>
        <taxon>Magnoliopsida</taxon>
        <taxon>eudicotyledons</taxon>
        <taxon>Gunneridae</taxon>
        <taxon>Pentapetalae</taxon>
        <taxon>asterids</taxon>
        <taxon>lamiids</taxon>
        <taxon>Boraginales</taxon>
        <taxon>Boraginaceae</taxon>
        <taxon>Boraginoideae</taxon>
        <taxon>Lithospermeae</taxon>
        <taxon>Lithospermum</taxon>
    </lineage>
</organism>
<evidence type="ECO:0000313" key="3">
    <source>
        <dbReference type="EMBL" id="GAA0153400.1"/>
    </source>
</evidence>
<feature type="region of interest" description="Disordered" evidence="2">
    <location>
        <begin position="93"/>
        <end position="135"/>
    </location>
</feature>
<feature type="compositionally biased region" description="Low complexity" evidence="2">
    <location>
        <begin position="114"/>
        <end position="126"/>
    </location>
</feature>
<name>A0AAV3PNV5_LITER</name>
<protein>
    <submittedName>
        <fullName evidence="3">Uncharacterized protein</fullName>
    </submittedName>
</protein>
<feature type="compositionally biased region" description="Polar residues" evidence="2">
    <location>
        <begin position="48"/>
        <end position="60"/>
    </location>
</feature>
<sequence length="216" mass="22593">MLLSKGNIGFLVLSEAGGNIRREALTQHPQEAVLEPQASGVDSPLGLVTNSPPSLPDQFQNPPSSSNPPGAAAQEDADGHHSATMVWSLENVGSATPQTPSSAPLQASEPCPNGPSSSPPGGSLLPWKRLGSPLDNPRPARLPKRAACIPSSSSAAPNHFFDFHGVALQSYGALYSSFEAVSGSSSRIGQLEGELKALKEEKAREEGVLRHHLKNL</sequence>
<feature type="coiled-coil region" evidence="1">
    <location>
        <begin position="181"/>
        <end position="215"/>
    </location>
</feature>
<gene>
    <name evidence="3" type="ORF">LIER_11648</name>
</gene>
<dbReference type="AlphaFoldDB" id="A0AAV3PNV5"/>
<evidence type="ECO:0000313" key="4">
    <source>
        <dbReference type="Proteomes" id="UP001454036"/>
    </source>
</evidence>
<evidence type="ECO:0000256" key="2">
    <source>
        <dbReference type="SAM" id="MobiDB-lite"/>
    </source>
</evidence>
<keyword evidence="4" id="KW-1185">Reference proteome</keyword>
<dbReference type="EMBL" id="BAABME010002171">
    <property type="protein sequence ID" value="GAA0153400.1"/>
    <property type="molecule type" value="Genomic_DNA"/>
</dbReference>
<comment type="caution">
    <text evidence="3">The sequence shown here is derived from an EMBL/GenBank/DDBJ whole genome shotgun (WGS) entry which is preliminary data.</text>
</comment>
<evidence type="ECO:0000256" key="1">
    <source>
        <dbReference type="SAM" id="Coils"/>
    </source>
</evidence>
<feature type="compositionally biased region" description="Polar residues" evidence="2">
    <location>
        <begin position="93"/>
        <end position="105"/>
    </location>
</feature>
<keyword evidence="1" id="KW-0175">Coiled coil</keyword>